<feature type="region of interest" description="Disordered" evidence="1">
    <location>
        <begin position="83"/>
        <end position="111"/>
    </location>
</feature>
<feature type="region of interest" description="Disordered" evidence="1">
    <location>
        <begin position="440"/>
        <end position="484"/>
    </location>
</feature>
<gene>
    <name evidence="3" type="ORF">P8935_15530</name>
</gene>
<evidence type="ECO:0000313" key="3">
    <source>
        <dbReference type="EMBL" id="XBH15976.1"/>
    </source>
</evidence>
<evidence type="ECO:0000256" key="1">
    <source>
        <dbReference type="SAM" id="MobiDB-lite"/>
    </source>
</evidence>
<name>A0AAU7DGP3_9BACT</name>
<reference evidence="3" key="1">
    <citation type="submission" date="2023-03" db="EMBL/GenBank/DDBJ databases">
        <title>Edaphobacter sp.</title>
        <authorList>
            <person name="Huber K.J."/>
            <person name="Papendorf J."/>
            <person name="Pilke C."/>
            <person name="Bunk B."/>
            <person name="Sproeer C."/>
            <person name="Pester M."/>
        </authorList>
    </citation>
    <scope>NUCLEOTIDE SEQUENCE</scope>
    <source>
        <strain evidence="3">DSM 110680</strain>
    </source>
</reference>
<sequence length="875" mass="95456">MSTLRIRRNRPFLILLALVVASFCSPSLTAQSQTSNELSFQLKVQSNLVIVRVVVRNAKGEPVRGLKREDFKVLDQGKEQSITQFEEHASDEGSDESTSATPRRETASPTTAHRERFIALYFDDLNSSDADLMQARDAADHFFATGLQPNDRVAIFSAEKMLSDFTSDPHQFHAALMQLHASSMGPAREHPCPDLSDYQALEILHTNDPDSEAWRVAWAESKTCPVRSFASSPDPSASHPDSGSMVAIRMLAQKIVDQSQSLSRSSLEQFEQVVKLISKAPGERSVVLVSPGFLSQSEQYALDRIIDQALRAQVVINSLDPKGLSVLMRESDASKNTSILADPRAAQARYHLDASRAFVGADVLAEFAEGTGGTFFHSDNDLKAGFGALVGDPPHYILAFSPRNEKWDGKFHALKVSLATKQKGESVQARRGYFAVENTGTEQAANAKNPSVSPETQPSKRVEASTKGGSTDVAGAGLTDSTPVSPLTAAALASKSTEKPDDGAKLSANAKPVHIRKGMNRVTVDQLEQILTSSHGRSDAELAKQLAEMELIERLDSDRLAHLDLDLPGAQSRQALVAQADSSAFLKPPAAQAPLPPTPTVDEQIQWLKLAANYATKALSKLPNFFAAREVIQFADSPARQEYSVFYPYEPLHVINQSKATVLYREGKQTLDAEEKGGTESPSLGLVTTGEFGPILGTVLADSSRSSLTWSHWESRASGPVAVYRFAVPRDKSHYQVKFCCLAQRAGTGAGLFEQISAYHGEITVDPANGNILRIMLQADLKEAYPMTRADLMVEYGPVEIGGKAYICPLRSVAIAMAYSKSRPKKSEIPDPSFFVSSNDRELPVETMINDIAFDHYHVFRTDSRIIPADDQSPQ</sequence>
<evidence type="ECO:0000256" key="2">
    <source>
        <dbReference type="SAM" id="SignalP"/>
    </source>
</evidence>
<feature type="signal peptide" evidence="2">
    <location>
        <begin position="1"/>
        <end position="30"/>
    </location>
</feature>
<proteinExistence type="predicted"/>
<feature type="chain" id="PRO_5043683425" evidence="2">
    <location>
        <begin position="31"/>
        <end position="875"/>
    </location>
</feature>
<dbReference type="InterPro" id="IPR017802">
    <property type="entry name" value="VWFA-rel_acidobac-type"/>
</dbReference>
<organism evidence="3">
    <name type="scientific">Telmatobacter sp. DSM 110680</name>
    <dbReference type="NCBI Taxonomy" id="3036704"/>
    <lineage>
        <taxon>Bacteria</taxon>
        <taxon>Pseudomonadati</taxon>
        <taxon>Acidobacteriota</taxon>
        <taxon>Terriglobia</taxon>
        <taxon>Terriglobales</taxon>
        <taxon>Acidobacteriaceae</taxon>
        <taxon>Telmatobacter</taxon>
    </lineage>
</organism>
<feature type="compositionally biased region" description="Basic and acidic residues" evidence="1">
    <location>
        <begin position="102"/>
        <end position="111"/>
    </location>
</feature>
<dbReference type="EMBL" id="CP121196">
    <property type="protein sequence ID" value="XBH15976.1"/>
    <property type="molecule type" value="Genomic_DNA"/>
</dbReference>
<protein>
    <submittedName>
        <fullName evidence="3">VWA domain-containing protein</fullName>
    </submittedName>
</protein>
<accession>A0AAU7DGP3</accession>
<dbReference type="AlphaFoldDB" id="A0AAU7DGP3"/>
<feature type="compositionally biased region" description="Polar residues" evidence="1">
    <location>
        <begin position="440"/>
        <end position="457"/>
    </location>
</feature>
<dbReference type="NCBIfam" id="TIGR03436">
    <property type="entry name" value="acidobact_VWFA"/>
    <property type="match status" value="1"/>
</dbReference>
<keyword evidence="2" id="KW-0732">Signal</keyword>
<dbReference type="RefSeq" id="WP_348261206.1">
    <property type="nucleotide sequence ID" value="NZ_CP121196.1"/>
</dbReference>